<evidence type="ECO:0000313" key="2">
    <source>
        <dbReference type="Proteomes" id="UP000186817"/>
    </source>
</evidence>
<gene>
    <name evidence="1" type="ORF">AK812_SmicGene12098</name>
</gene>
<evidence type="ECO:0000313" key="1">
    <source>
        <dbReference type="EMBL" id="OLQ04788.1"/>
    </source>
</evidence>
<dbReference type="AlphaFoldDB" id="A0A1Q9EBK1"/>
<protein>
    <submittedName>
        <fullName evidence="1">Uncharacterized protein</fullName>
    </submittedName>
</protein>
<comment type="caution">
    <text evidence="1">The sequence shown here is derived from an EMBL/GenBank/DDBJ whole genome shotgun (WGS) entry which is preliminary data.</text>
</comment>
<proteinExistence type="predicted"/>
<dbReference type="OrthoDB" id="10281800at2759"/>
<dbReference type="EMBL" id="LSRX01000200">
    <property type="protein sequence ID" value="OLQ04788.1"/>
    <property type="molecule type" value="Genomic_DNA"/>
</dbReference>
<sequence>MAWAVACVYGTEHYALFEAAATKLLLHLGEEATYAWPLPWVMSPSEDAEAATPPPQEFTSFAPTDAEATLEAARALDAVVEETLLGWPAVLATFVRAHLVRRRESHPEEALSPDHVLEALHLAVAEGGPELATQAEAELERTEPVKAGESVATFSEPTQELLARTVSSDTALGPVPEKLSRAEAALCIYAHDLRHWAHDKDYRCLAAYLLEFFAPYRLVFLRVDQRGRVTVEEIRGADAPSLSAPRVPIGILAARPFARALRFLAVAVVCFESFVWPTAPAPAHVWVDFRGAWDLSAVALSTLARSASGAGCSVTVVGPATATAKTINTERVSFGAEFGIDGAEVSFGAPGSENEESESPVLLVASLVPHTLAPKELVRGMFRARAKALWVDSLTQEPLQGVAKLLQGGEQGNWEVAAAERWKTSSGGAAASGAQGKQGTGFLSATPARSYKPRWLRAHSEGGWRYKGLKLDSSMPCLCTLREGRSSSFGASKSWIVEGQDPRDDSLWLLLDGPEGTGARPIAVRTAGTPTRPPERA</sequence>
<organism evidence="1 2">
    <name type="scientific">Symbiodinium microadriaticum</name>
    <name type="common">Dinoflagellate</name>
    <name type="synonym">Zooxanthella microadriatica</name>
    <dbReference type="NCBI Taxonomy" id="2951"/>
    <lineage>
        <taxon>Eukaryota</taxon>
        <taxon>Sar</taxon>
        <taxon>Alveolata</taxon>
        <taxon>Dinophyceae</taxon>
        <taxon>Suessiales</taxon>
        <taxon>Symbiodiniaceae</taxon>
        <taxon>Symbiodinium</taxon>
    </lineage>
</organism>
<name>A0A1Q9EBK1_SYMMI</name>
<accession>A0A1Q9EBK1</accession>
<reference evidence="1 2" key="1">
    <citation type="submission" date="2016-02" db="EMBL/GenBank/DDBJ databases">
        <title>Genome analysis of coral dinoflagellate symbionts highlights evolutionary adaptations to a symbiotic lifestyle.</title>
        <authorList>
            <person name="Aranda M."/>
            <person name="Li Y."/>
            <person name="Liew Y.J."/>
            <person name="Baumgarten S."/>
            <person name="Simakov O."/>
            <person name="Wilson M."/>
            <person name="Piel J."/>
            <person name="Ashoor H."/>
            <person name="Bougouffa S."/>
            <person name="Bajic V.B."/>
            <person name="Ryu T."/>
            <person name="Ravasi T."/>
            <person name="Bayer T."/>
            <person name="Micklem G."/>
            <person name="Kim H."/>
            <person name="Bhak J."/>
            <person name="Lajeunesse T.C."/>
            <person name="Voolstra C.R."/>
        </authorList>
    </citation>
    <scope>NUCLEOTIDE SEQUENCE [LARGE SCALE GENOMIC DNA]</scope>
    <source>
        <strain evidence="1 2">CCMP2467</strain>
    </source>
</reference>
<keyword evidence="2" id="KW-1185">Reference proteome</keyword>
<dbReference type="Proteomes" id="UP000186817">
    <property type="component" value="Unassembled WGS sequence"/>
</dbReference>